<organism evidence="2 3">
    <name type="scientific">Paenimyroides ceti</name>
    <dbReference type="NCBI Taxonomy" id="395087"/>
    <lineage>
        <taxon>Bacteria</taxon>
        <taxon>Pseudomonadati</taxon>
        <taxon>Bacteroidota</taxon>
        <taxon>Flavobacteriia</taxon>
        <taxon>Flavobacteriales</taxon>
        <taxon>Flavobacteriaceae</taxon>
        <taxon>Paenimyroides</taxon>
    </lineage>
</organism>
<evidence type="ECO:0000313" key="3">
    <source>
        <dbReference type="Proteomes" id="UP001242368"/>
    </source>
</evidence>
<sequence length="206" mass="23434">MKYIALIGFFLSTLVSFSQNTTELLTRQIVKIEKTTTEKAWLELAKEFEKIAKEAPKNWYAQYYTSYAYIALANALEKDKDAWCDKAETYLNNAFAIEKASSENYVLKAYLLSARIQVNPMMRGASMGKASKKQLDLAQKANPDNPRYYYVRGMGIYNTPAIFGGGKKKAKPYLEKALVKYKEYKASSALSPDWGKTETKKLLSTY</sequence>
<name>A0ABT8CQZ0_9FLAO</name>
<protein>
    <submittedName>
        <fullName evidence="2">Uncharacterized protein</fullName>
    </submittedName>
</protein>
<keyword evidence="1" id="KW-0732">Signal</keyword>
<dbReference type="InterPro" id="IPR011990">
    <property type="entry name" value="TPR-like_helical_dom_sf"/>
</dbReference>
<reference evidence="3" key="1">
    <citation type="journal article" date="2019" name="Int. J. Syst. Evol. Microbiol.">
        <title>The Global Catalogue of Microorganisms (GCM) 10K type strain sequencing project: providing services to taxonomists for standard genome sequencing and annotation.</title>
        <authorList>
            <consortium name="The Broad Institute Genomics Platform"/>
            <consortium name="The Broad Institute Genome Sequencing Center for Infectious Disease"/>
            <person name="Wu L."/>
            <person name="Ma J."/>
        </authorList>
    </citation>
    <scope>NUCLEOTIDE SEQUENCE [LARGE SCALE GENOMIC DNA]</scope>
    <source>
        <strain evidence="3">CECT 7184</strain>
    </source>
</reference>
<accession>A0ABT8CQZ0</accession>
<keyword evidence="3" id="KW-1185">Reference proteome</keyword>
<dbReference type="RefSeq" id="WP_290362154.1">
    <property type="nucleotide sequence ID" value="NZ_JAUFQU010000001.1"/>
</dbReference>
<evidence type="ECO:0000313" key="2">
    <source>
        <dbReference type="EMBL" id="MDN3706017.1"/>
    </source>
</evidence>
<dbReference type="EMBL" id="JAUFQU010000001">
    <property type="protein sequence ID" value="MDN3706017.1"/>
    <property type="molecule type" value="Genomic_DNA"/>
</dbReference>
<dbReference type="Gene3D" id="1.25.40.10">
    <property type="entry name" value="Tetratricopeptide repeat domain"/>
    <property type="match status" value="1"/>
</dbReference>
<feature type="chain" id="PRO_5046942127" evidence="1">
    <location>
        <begin position="19"/>
        <end position="206"/>
    </location>
</feature>
<feature type="signal peptide" evidence="1">
    <location>
        <begin position="1"/>
        <end position="18"/>
    </location>
</feature>
<gene>
    <name evidence="2" type="ORF">QW060_02600</name>
</gene>
<comment type="caution">
    <text evidence="2">The sequence shown here is derived from an EMBL/GenBank/DDBJ whole genome shotgun (WGS) entry which is preliminary data.</text>
</comment>
<dbReference type="Proteomes" id="UP001242368">
    <property type="component" value="Unassembled WGS sequence"/>
</dbReference>
<proteinExistence type="predicted"/>
<evidence type="ECO:0000256" key="1">
    <source>
        <dbReference type="SAM" id="SignalP"/>
    </source>
</evidence>